<organism evidence="11 12">
    <name type="scientific">Rhizobium grahamii</name>
    <dbReference type="NCBI Taxonomy" id="1120045"/>
    <lineage>
        <taxon>Bacteria</taxon>
        <taxon>Pseudomonadati</taxon>
        <taxon>Pseudomonadota</taxon>
        <taxon>Alphaproteobacteria</taxon>
        <taxon>Hyphomicrobiales</taxon>
        <taxon>Rhizobiaceae</taxon>
        <taxon>Rhizobium/Agrobacterium group</taxon>
        <taxon>Rhizobium</taxon>
    </lineage>
</organism>
<dbReference type="EMBL" id="CP043498">
    <property type="protein sequence ID" value="QFY59978.1"/>
    <property type="molecule type" value="Genomic_DNA"/>
</dbReference>
<comment type="similarity">
    <text evidence="2">Belongs to the YkuD family.</text>
</comment>
<dbReference type="PANTHER" id="PTHR30582:SF24">
    <property type="entry name" value="L,D-TRANSPEPTIDASE ERFK_SRFK-RELATED"/>
    <property type="match status" value="1"/>
</dbReference>
<dbReference type="GO" id="GO:0016757">
    <property type="term" value="F:glycosyltransferase activity"/>
    <property type="evidence" value="ECO:0007669"/>
    <property type="project" value="UniProtKB-KW"/>
</dbReference>
<dbReference type="CDD" id="cd16913">
    <property type="entry name" value="YkuD_like"/>
    <property type="match status" value="1"/>
</dbReference>
<keyword evidence="12" id="KW-1185">Reference proteome</keyword>
<dbReference type="GO" id="GO:0071555">
    <property type="term" value="P:cell wall organization"/>
    <property type="evidence" value="ECO:0007669"/>
    <property type="project" value="UniProtKB-UniRule"/>
</dbReference>
<feature type="domain" description="L,D-TPase catalytic" evidence="10">
    <location>
        <begin position="59"/>
        <end position="195"/>
    </location>
</feature>
<dbReference type="OrthoDB" id="9795305at2"/>
<keyword evidence="3" id="KW-0328">Glycosyltransferase</keyword>
<dbReference type="InterPro" id="IPR050979">
    <property type="entry name" value="LD-transpeptidase"/>
</dbReference>
<dbReference type="GO" id="GO:0008360">
    <property type="term" value="P:regulation of cell shape"/>
    <property type="evidence" value="ECO:0007669"/>
    <property type="project" value="UniProtKB-UniRule"/>
</dbReference>
<protein>
    <submittedName>
        <fullName evidence="11">L,D-transpeptidase</fullName>
    </submittedName>
</protein>
<keyword evidence="7 9" id="KW-0573">Peptidoglycan synthesis</keyword>
<dbReference type="SUPFAM" id="SSF141523">
    <property type="entry name" value="L,D-transpeptidase catalytic domain-like"/>
    <property type="match status" value="1"/>
</dbReference>
<dbReference type="UniPathway" id="UPA00219"/>
<dbReference type="RefSeq" id="WP_153270274.1">
    <property type="nucleotide sequence ID" value="NZ_CP043498.1"/>
</dbReference>
<proteinExistence type="inferred from homology"/>
<dbReference type="PROSITE" id="PS51257">
    <property type="entry name" value="PROKAR_LIPOPROTEIN"/>
    <property type="match status" value="1"/>
</dbReference>
<dbReference type="GO" id="GO:0071972">
    <property type="term" value="F:peptidoglycan L,D-transpeptidase activity"/>
    <property type="evidence" value="ECO:0007669"/>
    <property type="project" value="TreeGrafter"/>
</dbReference>
<keyword evidence="8 9" id="KW-0961">Cell wall biogenesis/degradation</keyword>
<evidence type="ECO:0000256" key="5">
    <source>
        <dbReference type="ARBA" id="ARBA00022801"/>
    </source>
</evidence>
<dbReference type="AlphaFoldDB" id="A0A5Q0C267"/>
<feature type="active site" description="Nucleophile" evidence="9">
    <location>
        <position position="171"/>
    </location>
</feature>
<evidence type="ECO:0000259" key="10">
    <source>
        <dbReference type="PROSITE" id="PS52029"/>
    </source>
</evidence>
<feature type="active site" description="Proton donor/acceptor" evidence="9">
    <location>
        <position position="155"/>
    </location>
</feature>
<dbReference type="InterPro" id="IPR005490">
    <property type="entry name" value="LD_TPept_cat_dom"/>
</dbReference>
<dbReference type="GO" id="GO:0018104">
    <property type="term" value="P:peptidoglycan-protein cross-linking"/>
    <property type="evidence" value="ECO:0007669"/>
    <property type="project" value="TreeGrafter"/>
</dbReference>
<dbReference type="FunFam" id="2.40.440.10:FF:000002">
    <property type="entry name" value="L,D-transpeptidase ErfK/SrfK"/>
    <property type="match status" value="1"/>
</dbReference>
<name>A0A5Q0C267_9HYPH</name>
<evidence type="ECO:0000256" key="3">
    <source>
        <dbReference type="ARBA" id="ARBA00022676"/>
    </source>
</evidence>
<evidence type="ECO:0000256" key="6">
    <source>
        <dbReference type="ARBA" id="ARBA00022960"/>
    </source>
</evidence>
<keyword evidence="6 9" id="KW-0133">Cell shape</keyword>
<evidence type="ECO:0000256" key="2">
    <source>
        <dbReference type="ARBA" id="ARBA00005992"/>
    </source>
</evidence>
<evidence type="ECO:0000256" key="7">
    <source>
        <dbReference type="ARBA" id="ARBA00022984"/>
    </source>
</evidence>
<dbReference type="Proteomes" id="UP000326881">
    <property type="component" value="Chromosome"/>
</dbReference>
<sequence>MSKYLVTRRGIVLGGMGLLLSGCIRSEDWSITSAFRGDPDRSPRYRRQEVAYNGAEAPGTIVVNTSERFLYFVEPGGRATRYGVAVGEEGLSFKGVATVGRKSEWPSWKPTEEMMQRKPRLVKYADGVPGGPLNPLGAAALYLYQGGQDTMFRVHGTNAPWSIGQAVSNGCVRMTNENIVDLYRRAPVGSKVIVI</sequence>
<gene>
    <name evidence="11" type="ORF">FZ934_05750</name>
</gene>
<dbReference type="PROSITE" id="PS52029">
    <property type="entry name" value="LD_TPASE"/>
    <property type="match status" value="1"/>
</dbReference>
<dbReference type="PANTHER" id="PTHR30582">
    <property type="entry name" value="L,D-TRANSPEPTIDASE"/>
    <property type="match status" value="1"/>
</dbReference>
<dbReference type="GO" id="GO:0005576">
    <property type="term" value="C:extracellular region"/>
    <property type="evidence" value="ECO:0007669"/>
    <property type="project" value="TreeGrafter"/>
</dbReference>
<evidence type="ECO:0000313" key="12">
    <source>
        <dbReference type="Proteomes" id="UP000326881"/>
    </source>
</evidence>
<evidence type="ECO:0000256" key="1">
    <source>
        <dbReference type="ARBA" id="ARBA00004752"/>
    </source>
</evidence>
<accession>A0A5Q0C267</accession>
<reference evidence="11 12" key="1">
    <citation type="submission" date="2019-08" db="EMBL/GenBank/DDBJ databases">
        <title>Prosopis cineraria nodule microbiome.</title>
        <authorList>
            <person name="Ali R."/>
            <person name="Chaluvadi S.R."/>
            <person name="Wang X."/>
        </authorList>
    </citation>
    <scope>NUCLEOTIDE SEQUENCE [LARGE SCALE GENOMIC DNA]</scope>
    <source>
        <strain evidence="11 12">BG7</strain>
    </source>
</reference>
<comment type="pathway">
    <text evidence="1 9">Cell wall biogenesis; peptidoglycan biosynthesis.</text>
</comment>
<dbReference type="Pfam" id="PF03734">
    <property type="entry name" value="YkuD"/>
    <property type="match status" value="1"/>
</dbReference>
<dbReference type="Gene3D" id="2.40.440.10">
    <property type="entry name" value="L,D-transpeptidase catalytic domain-like"/>
    <property type="match status" value="1"/>
</dbReference>
<keyword evidence="5" id="KW-0378">Hydrolase</keyword>
<evidence type="ECO:0000256" key="9">
    <source>
        <dbReference type="PROSITE-ProRule" id="PRU01373"/>
    </source>
</evidence>
<evidence type="ECO:0000256" key="4">
    <source>
        <dbReference type="ARBA" id="ARBA00022679"/>
    </source>
</evidence>
<evidence type="ECO:0000256" key="8">
    <source>
        <dbReference type="ARBA" id="ARBA00023316"/>
    </source>
</evidence>
<dbReference type="KEGG" id="rgr:FZ934_05750"/>
<evidence type="ECO:0000313" key="11">
    <source>
        <dbReference type="EMBL" id="QFY59978.1"/>
    </source>
</evidence>
<dbReference type="InterPro" id="IPR038063">
    <property type="entry name" value="Transpep_catalytic_dom"/>
</dbReference>
<keyword evidence="4" id="KW-0808">Transferase</keyword>